<keyword evidence="2" id="KW-1185">Reference proteome</keyword>
<dbReference type="OrthoDB" id="4544211at2"/>
<sequence length="320" mass="33068">MARDLLAVGAGRAEAAAYVADAARAWMAAGCLAPREVLEVQPAPHAVRRVRLDELTLDLRFSGEASPATFDPVFGQLYEAGERGAGDSAAGRLDLVGQDGLVFLLKDGEPLAAAPPPDASALLKAELTEAYVESVETGFLAHGALLVRGEATLIVSGAPGAGKTTLTLALASSGWTYGGDDIVRIDPDARVRGAPFAAAVKSGAWALAARFAPDLLGLPIALRADGQQVRYWRPARLADRAPRAPTAVVLLARQAGAAASLEAIAPLEALHALVESAYAAHWRLDGDALAALAGRLETATCARLVYEDLDAAVALIESLG</sequence>
<accession>A0A328AEC0</accession>
<comment type="caution">
    <text evidence="1">The sequence shown here is derived from an EMBL/GenBank/DDBJ whole genome shotgun (WGS) entry which is preliminary data.</text>
</comment>
<organism evidence="1 2">
    <name type="scientific">Phenylobacterium soli</name>
    <dbReference type="NCBI Taxonomy" id="2170551"/>
    <lineage>
        <taxon>Bacteria</taxon>
        <taxon>Pseudomonadati</taxon>
        <taxon>Pseudomonadota</taxon>
        <taxon>Alphaproteobacteria</taxon>
        <taxon>Caulobacterales</taxon>
        <taxon>Caulobacteraceae</taxon>
        <taxon>Phenylobacterium</taxon>
    </lineage>
</organism>
<evidence type="ECO:0000313" key="1">
    <source>
        <dbReference type="EMBL" id="RAK51734.1"/>
    </source>
</evidence>
<dbReference type="SUPFAM" id="SSF53795">
    <property type="entry name" value="PEP carboxykinase-like"/>
    <property type="match status" value="1"/>
</dbReference>
<reference evidence="2" key="1">
    <citation type="submission" date="2018-05" db="EMBL/GenBank/DDBJ databases">
        <authorList>
            <person name="Li X."/>
        </authorList>
    </citation>
    <scope>NUCLEOTIDE SEQUENCE [LARGE SCALE GENOMIC DNA]</scope>
    <source>
        <strain evidence="2">LX32</strain>
    </source>
</reference>
<dbReference type="Proteomes" id="UP000249254">
    <property type="component" value="Unassembled WGS sequence"/>
</dbReference>
<protein>
    <recommendedName>
        <fullName evidence="3">Serine kinase</fullName>
    </recommendedName>
</protein>
<proteinExistence type="predicted"/>
<evidence type="ECO:0008006" key="3">
    <source>
        <dbReference type="Google" id="ProtNLM"/>
    </source>
</evidence>
<dbReference type="RefSeq" id="WP_111530296.1">
    <property type="nucleotide sequence ID" value="NZ_JBHRSG010000003.1"/>
</dbReference>
<dbReference type="Gene3D" id="3.40.50.300">
    <property type="entry name" value="P-loop containing nucleotide triphosphate hydrolases"/>
    <property type="match status" value="1"/>
</dbReference>
<dbReference type="InterPro" id="IPR027417">
    <property type="entry name" value="P-loop_NTPase"/>
</dbReference>
<name>A0A328AEC0_9CAUL</name>
<gene>
    <name evidence="1" type="ORF">DJ017_18050</name>
</gene>
<dbReference type="AlphaFoldDB" id="A0A328AEC0"/>
<evidence type="ECO:0000313" key="2">
    <source>
        <dbReference type="Proteomes" id="UP000249254"/>
    </source>
</evidence>
<dbReference type="EMBL" id="QFYQ01000002">
    <property type="protein sequence ID" value="RAK51734.1"/>
    <property type="molecule type" value="Genomic_DNA"/>
</dbReference>